<dbReference type="EMBL" id="NBSK02000002">
    <property type="protein sequence ID" value="KAJ0220156.1"/>
    <property type="molecule type" value="Genomic_DNA"/>
</dbReference>
<dbReference type="CDD" id="cd18809">
    <property type="entry name" value="SF1_C_RecD"/>
    <property type="match status" value="1"/>
</dbReference>
<evidence type="ECO:0000259" key="2">
    <source>
        <dbReference type="Pfam" id="PF05970"/>
    </source>
</evidence>
<dbReference type="Pfam" id="PF21530">
    <property type="entry name" value="Pif1_2B_dom"/>
    <property type="match status" value="1"/>
</dbReference>
<protein>
    <recommendedName>
        <fullName evidence="1">ATP-dependent DNA helicase</fullName>
        <ecNumber evidence="1">5.6.2.3</ecNumber>
    </recommendedName>
</protein>
<proteinExistence type="inferred from homology"/>
<organism evidence="5 6">
    <name type="scientific">Lactuca sativa</name>
    <name type="common">Garden lettuce</name>
    <dbReference type="NCBI Taxonomy" id="4236"/>
    <lineage>
        <taxon>Eukaryota</taxon>
        <taxon>Viridiplantae</taxon>
        <taxon>Streptophyta</taxon>
        <taxon>Embryophyta</taxon>
        <taxon>Tracheophyta</taxon>
        <taxon>Spermatophyta</taxon>
        <taxon>Magnoliopsida</taxon>
        <taxon>eudicotyledons</taxon>
        <taxon>Gunneridae</taxon>
        <taxon>Pentapetalae</taxon>
        <taxon>asterids</taxon>
        <taxon>campanulids</taxon>
        <taxon>Asterales</taxon>
        <taxon>Asteraceae</taxon>
        <taxon>Cichorioideae</taxon>
        <taxon>Cichorieae</taxon>
        <taxon>Lactucinae</taxon>
        <taxon>Lactuca</taxon>
    </lineage>
</organism>
<dbReference type="OrthoDB" id="1934728at2759"/>
<dbReference type="InterPro" id="IPR012340">
    <property type="entry name" value="NA-bd_OB-fold"/>
</dbReference>
<evidence type="ECO:0000259" key="4">
    <source>
        <dbReference type="Pfam" id="PF21530"/>
    </source>
</evidence>
<dbReference type="EC" id="5.6.2.3" evidence="1"/>
<accession>A0A9R1W7U3</accession>
<reference evidence="5 6" key="1">
    <citation type="journal article" date="2017" name="Nat. Commun.">
        <title>Genome assembly with in vitro proximity ligation data and whole-genome triplication in lettuce.</title>
        <authorList>
            <person name="Reyes-Chin-Wo S."/>
            <person name="Wang Z."/>
            <person name="Yang X."/>
            <person name="Kozik A."/>
            <person name="Arikit S."/>
            <person name="Song C."/>
            <person name="Xia L."/>
            <person name="Froenicke L."/>
            <person name="Lavelle D.O."/>
            <person name="Truco M.J."/>
            <person name="Xia R."/>
            <person name="Zhu S."/>
            <person name="Xu C."/>
            <person name="Xu H."/>
            <person name="Xu X."/>
            <person name="Cox K."/>
            <person name="Korf I."/>
            <person name="Meyers B.C."/>
            <person name="Michelmore R.W."/>
        </authorList>
    </citation>
    <scope>NUCLEOTIDE SEQUENCE [LARGE SCALE GENOMIC DNA]</scope>
    <source>
        <strain evidence="6">cv. Salinas</strain>
        <tissue evidence="5">Seedlings</tissue>
    </source>
</reference>
<gene>
    <name evidence="5" type="ORF">LSAT_V11C200086240</name>
</gene>
<comment type="caution">
    <text evidence="5">The sequence shown here is derived from an EMBL/GenBank/DDBJ whole genome shotgun (WGS) entry which is preliminary data.</text>
</comment>
<evidence type="ECO:0000256" key="1">
    <source>
        <dbReference type="RuleBase" id="RU363044"/>
    </source>
</evidence>
<evidence type="ECO:0000313" key="6">
    <source>
        <dbReference type="Proteomes" id="UP000235145"/>
    </source>
</evidence>
<dbReference type="GO" id="GO:0005524">
    <property type="term" value="F:ATP binding"/>
    <property type="evidence" value="ECO:0007669"/>
    <property type="project" value="UniProtKB-KW"/>
</dbReference>
<dbReference type="InterPro" id="IPR049163">
    <property type="entry name" value="Pif1-like_2B_dom"/>
</dbReference>
<dbReference type="InterPro" id="IPR025476">
    <property type="entry name" value="Helitron_helicase-like"/>
</dbReference>
<keyword evidence="1" id="KW-0378">Hydrolase</keyword>
<comment type="catalytic activity">
    <reaction evidence="1">
        <text>ATP + H2O = ADP + phosphate + H(+)</text>
        <dbReference type="Rhea" id="RHEA:13065"/>
        <dbReference type="ChEBI" id="CHEBI:15377"/>
        <dbReference type="ChEBI" id="CHEBI:15378"/>
        <dbReference type="ChEBI" id="CHEBI:30616"/>
        <dbReference type="ChEBI" id="CHEBI:43474"/>
        <dbReference type="ChEBI" id="CHEBI:456216"/>
        <dbReference type="EC" id="5.6.2.3"/>
    </reaction>
</comment>
<keyword evidence="1" id="KW-0233">DNA recombination</keyword>
<name>A0A9R1W7U3_LACSA</name>
<dbReference type="PANTHER" id="PTHR10492">
    <property type="match status" value="1"/>
</dbReference>
<dbReference type="GO" id="GO:0043139">
    <property type="term" value="F:5'-3' DNA helicase activity"/>
    <property type="evidence" value="ECO:0007669"/>
    <property type="project" value="UniProtKB-EC"/>
</dbReference>
<dbReference type="SUPFAM" id="SSF50249">
    <property type="entry name" value="Nucleic acid-binding proteins"/>
    <property type="match status" value="2"/>
</dbReference>
<keyword evidence="1" id="KW-0067">ATP-binding</keyword>
<evidence type="ECO:0000259" key="3">
    <source>
        <dbReference type="Pfam" id="PF14214"/>
    </source>
</evidence>
<keyword evidence="1" id="KW-0347">Helicase</keyword>
<comment type="cofactor">
    <cofactor evidence="1">
        <name>Mg(2+)</name>
        <dbReference type="ChEBI" id="CHEBI:18420"/>
    </cofactor>
</comment>
<dbReference type="PANTHER" id="PTHR10492:SF96">
    <property type="entry name" value="ATP-DEPENDENT DNA HELICASE"/>
    <property type="match status" value="1"/>
</dbReference>
<keyword evidence="1" id="KW-0234">DNA repair</keyword>
<evidence type="ECO:0000313" key="5">
    <source>
        <dbReference type="EMBL" id="KAJ0220156.1"/>
    </source>
</evidence>
<dbReference type="GO" id="GO:0006310">
    <property type="term" value="P:DNA recombination"/>
    <property type="evidence" value="ECO:0007669"/>
    <property type="project" value="UniProtKB-KW"/>
</dbReference>
<keyword evidence="1" id="KW-0227">DNA damage</keyword>
<sequence>MNNCRKRKLSDCGSPSFASVAPLLRRSRRSRFFTSVALPTYYDCGDCICVCEFCGALFWYIERLGNRCQTNRPKYNHCCKGASVVLPLPRMPPPELYNLYTDANFLNDIRGYNSMFSMTSFGSIVDEDINNGHGPYVFKVSGQVCHWIGSLCPDESKGPRFLQLYVVDTANEVSNRLKAFHTSTKKGLDGAVVKILMESLSIHNEYVRTFKTAKEMAEAMKLDSYAVRLFSDVPDRRYGCPAAGSLGCIVTGDDSNCSKYDIIVHSKSGIPQRVSKLHPSYMPLQYPLLFPFGEEGWSPRLKLRNETGNSVRNLTVNMYYSYQIHARRGMYSLILNSGRLFQQYLVDAYTCIEAGRLDYVLNNQDHLRSEFLSGLYDALSKGDRENRFVGKRVFLPASFVGGPRYMYSHYQDALSICRVYGNPQYFITFTCNVKWPEIRRHMESYGQRDAHNRPDIITRVFEMKVAAFINFLKEDKTFGELQAHLYTIEFQKRGLPHCHTLLWVSKSDSIQEPADIDSFISAELPDPVSEALLHRTVTTCMIHGPCGPLNNKAPCMKDGKCSKRFPKPFRDATTFDDEGYAHYKRDAVRRHTMQNGIVIDNRYVVPYNKRLCSRFDAHINVEYCGWNMMVKYIFKYISKGVERVRFVVQKSEAADSGDPNSQVRVLNEVQNFLDARYICPHEAAWRIFNFDIHRRNPPVMILPVHLLNMQHVMFKEAGRIEDVLRNPGFARTLLLGWFDSNARDPQGRDLTYIDYPNRYVWDARSKEWGQRVLESSKSIGRLVFVHPSSGELFYLRMLLCHQKGCTSYEDVRTVHGHLHPTFRSACNTLGLIGEDMEWLTAFIEASSWATSSQLRSLFCHLLLFCDVSNPQSLWDVAWRKMIDDYLLKLKTEFPDKRFHMNDDIVQQQLLFELENALRSSTPSRSLADFHLPVPNPDTIVVLQNRLLLEESSYDKESLQHQHSQMFLQLNEDQMRIYKTVVISEENKKQVLLFVYGHGGTGKTFLWTTLLAYFRSIGKIVLAVAASGIASLLLPSGRTAHSRFNIPINLAEKKSCDIKKRTLLGDLLKRTSLIIWDEAPMSDRRCFEYLDRSLRDVLECEKQPFGGISVLLGGDFRQTLPVSPKSSRTEIIALTLPNSYLWSYFEVCTLHHNMRLTQTTTDVSEGLSIAAFADWLLNIGNGTLGVPDADNPHTTTWVEIPPSLLIPIDSESLKNLILFVYGNRLLDNPSPSDLSVRAIVCPTNDTADKLNAIILEMVKTDERVYKSTDAMQPNGKYTSELEGLYPIEYLNQLTFAGIPPHTLKLKIKAPIMLLRNINQREGLCNGTRLIVSQLLPTIIEATIITGTCTGKRVYIPRIKFVHKPANLPFAFERKQFPIKICYAMTINKSQGQSLKRIGIYLPQPVFTHGQLYVALSRATSPTSLKILINNDECTPHNQTKNVVFKDFLSKVNCNEGDAIQILGQRTNQGYIESIFNISNCYTISEYTCPYLDEYQKVLENEIYMDVGLISIIVPLPDTITIPATWFRFASKTDLLNLGENPSYYPDFIGVLKKMRNCTKRNGEEFVLLILADESGDEIAISLWKECIDVREKFRPEELATPPATTVVAITNIKPSSIHIAGTLRFGSSPATHVYVNPPIQETTLLIHSFTGPTPPTSTASGALKTLHELNSKIHSELVDKTFNVKATLTTITFKDCWFQVLCTTCKDPIFRKSNYWSCSAHGKTPSPIFLYKLITTLTDPTGSLTTIMTDGAAQKLIGATPEKLMTDDHESNKKLPPTLINDHEGTSKTMSIQMLKGSTAENIRFIIVDIHEVTMVNQSVAPVTPTQVSTTTTTATLITPADLQGSANVEINPILGMASTTSQTSHTARTLTYDTAGTYISTLLG</sequence>
<dbReference type="InterPro" id="IPR027417">
    <property type="entry name" value="P-loop_NTPase"/>
</dbReference>
<dbReference type="GO" id="GO:0006281">
    <property type="term" value="P:DNA repair"/>
    <property type="evidence" value="ECO:0007669"/>
    <property type="project" value="UniProtKB-KW"/>
</dbReference>
<dbReference type="GO" id="GO:0000723">
    <property type="term" value="P:telomere maintenance"/>
    <property type="evidence" value="ECO:0007669"/>
    <property type="project" value="InterPro"/>
</dbReference>
<feature type="domain" description="Helitron helicase-like" evidence="3">
    <location>
        <begin position="319"/>
        <end position="502"/>
    </location>
</feature>
<dbReference type="Pfam" id="PF14214">
    <property type="entry name" value="Helitron_like_N"/>
    <property type="match status" value="1"/>
</dbReference>
<dbReference type="Gene3D" id="3.40.50.300">
    <property type="entry name" value="P-loop containing nucleotide triphosphate hydrolases"/>
    <property type="match status" value="1"/>
</dbReference>
<dbReference type="GO" id="GO:0016787">
    <property type="term" value="F:hydrolase activity"/>
    <property type="evidence" value="ECO:0007669"/>
    <property type="project" value="UniProtKB-KW"/>
</dbReference>
<dbReference type="InterPro" id="IPR010285">
    <property type="entry name" value="DNA_helicase_pif1-like_DEAD"/>
</dbReference>
<feature type="domain" description="DNA helicase Pif1-like 2B" evidence="4">
    <location>
        <begin position="1287"/>
        <end position="1333"/>
    </location>
</feature>
<feature type="domain" description="DNA helicase Pif1-like DEAD-box helicase" evidence="2">
    <location>
        <begin position="968"/>
        <end position="1183"/>
    </location>
</feature>
<keyword evidence="1" id="KW-0547">Nucleotide-binding</keyword>
<dbReference type="Proteomes" id="UP000235145">
    <property type="component" value="Unassembled WGS sequence"/>
</dbReference>
<dbReference type="Gene3D" id="2.40.50.140">
    <property type="entry name" value="Nucleic acid-binding proteins"/>
    <property type="match status" value="2"/>
</dbReference>
<comment type="similarity">
    <text evidence="1">Belongs to the helicase family.</text>
</comment>
<dbReference type="FunFam" id="3.40.50.300:FF:002884">
    <property type="entry name" value="ATP-dependent DNA helicase"/>
    <property type="match status" value="1"/>
</dbReference>
<dbReference type="SUPFAM" id="SSF52540">
    <property type="entry name" value="P-loop containing nucleoside triphosphate hydrolases"/>
    <property type="match status" value="2"/>
</dbReference>
<dbReference type="Pfam" id="PF05970">
    <property type="entry name" value="PIF1"/>
    <property type="match status" value="1"/>
</dbReference>
<keyword evidence="6" id="KW-1185">Reference proteome</keyword>